<dbReference type="Gene3D" id="3.40.50.1820">
    <property type="entry name" value="alpha/beta hydrolase"/>
    <property type="match status" value="1"/>
</dbReference>
<dbReference type="Pfam" id="PF02230">
    <property type="entry name" value="Abhydrolase_2"/>
    <property type="match status" value="1"/>
</dbReference>
<reference evidence="2 3" key="1">
    <citation type="submission" date="2018-03" db="EMBL/GenBank/DDBJ databases">
        <authorList>
            <person name="Keele B.F."/>
        </authorList>
    </citation>
    <scope>NUCLEOTIDE SEQUENCE [LARGE SCALE GENOMIC DNA]</scope>
    <source>
        <strain evidence="2 3">CECT 8504</strain>
    </source>
</reference>
<evidence type="ECO:0000259" key="1">
    <source>
        <dbReference type="Pfam" id="PF02230"/>
    </source>
</evidence>
<dbReference type="SUPFAM" id="SSF53474">
    <property type="entry name" value="alpha/beta-Hydrolases"/>
    <property type="match status" value="1"/>
</dbReference>
<evidence type="ECO:0000313" key="3">
    <source>
        <dbReference type="Proteomes" id="UP000244912"/>
    </source>
</evidence>
<feature type="domain" description="Phospholipase/carboxylesterase/thioesterase" evidence="1">
    <location>
        <begin position="22"/>
        <end position="168"/>
    </location>
</feature>
<proteinExistence type="predicted"/>
<sequence>MREALLSRLSAESVRYVLPDAPGQSWYDAKAVDPPTPETETQLSDALGRVAEAVAVARSECAGVPLVLIGFSQGACLVAEYLMRGDRADMAAMLTGCRVGAVSDALPTAQLDGMPIYCANGNTDPWIPPWAFDKAVAGFVAMGARVRSDVFPGRPHEISAGEIAEIDRMLVSLCEGRPVFGPAP</sequence>
<organism evidence="2 3">
    <name type="scientific">Palleronia abyssalis</name>
    <dbReference type="NCBI Taxonomy" id="1501240"/>
    <lineage>
        <taxon>Bacteria</taxon>
        <taxon>Pseudomonadati</taxon>
        <taxon>Pseudomonadota</taxon>
        <taxon>Alphaproteobacteria</taxon>
        <taxon>Rhodobacterales</taxon>
        <taxon>Roseobacteraceae</taxon>
        <taxon>Palleronia</taxon>
    </lineage>
</organism>
<dbReference type="GO" id="GO:0016787">
    <property type="term" value="F:hydrolase activity"/>
    <property type="evidence" value="ECO:0007669"/>
    <property type="project" value="InterPro"/>
</dbReference>
<dbReference type="InterPro" id="IPR003140">
    <property type="entry name" value="PLipase/COase/thioEstase"/>
</dbReference>
<keyword evidence="3" id="KW-1185">Reference proteome</keyword>
<evidence type="ECO:0000313" key="2">
    <source>
        <dbReference type="EMBL" id="SPJ24161.1"/>
    </source>
</evidence>
<dbReference type="AlphaFoldDB" id="A0A2R8BVH6"/>
<accession>A0A2R8BVH6</accession>
<dbReference type="EMBL" id="ONZF01000003">
    <property type="protein sequence ID" value="SPJ24161.1"/>
    <property type="molecule type" value="Genomic_DNA"/>
</dbReference>
<gene>
    <name evidence="2" type="ORF">PAA8504_01989</name>
</gene>
<dbReference type="InterPro" id="IPR029058">
    <property type="entry name" value="AB_hydrolase_fold"/>
</dbReference>
<protein>
    <recommendedName>
        <fullName evidence="1">Phospholipase/carboxylesterase/thioesterase domain-containing protein</fullName>
    </recommendedName>
</protein>
<dbReference type="Proteomes" id="UP000244912">
    <property type="component" value="Unassembled WGS sequence"/>
</dbReference>
<name>A0A2R8BVH6_9RHOB</name>